<dbReference type="InterPro" id="IPR039605">
    <property type="entry name" value="AHL"/>
</dbReference>
<evidence type="ECO:0000256" key="2">
    <source>
        <dbReference type="ARBA" id="ARBA00023125"/>
    </source>
</evidence>
<comment type="subcellular location">
    <subcellularLocation>
        <location evidence="5">Nucleus</location>
    </subcellularLocation>
</comment>
<feature type="compositionally biased region" description="Pro residues" evidence="6">
    <location>
        <begin position="43"/>
        <end position="52"/>
    </location>
</feature>
<keyword evidence="4 5" id="KW-0539">Nucleus</keyword>
<name>A0A9W7LWK7_HIBTR</name>
<evidence type="ECO:0000256" key="1">
    <source>
        <dbReference type="ARBA" id="ARBA00023015"/>
    </source>
</evidence>
<dbReference type="Proteomes" id="UP001165190">
    <property type="component" value="Unassembled WGS sequence"/>
</dbReference>
<feature type="compositionally biased region" description="Basic residues" evidence="6">
    <location>
        <begin position="79"/>
        <end position="88"/>
    </location>
</feature>
<feature type="compositionally biased region" description="Low complexity" evidence="6">
    <location>
        <begin position="21"/>
        <end position="42"/>
    </location>
</feature>
<evidence type="ECO:0000313" key="9">
    <source>
        <dbReference type="Proteomes" id="UP001165190"/>
    </source>
</evidence>
<comment type="function">
    <text evidence="5">Transcription factor that specifically binds AT-rich DNA sequences related to the nuclear matrix attachment regions (MARs).</text>
</comment>
<dbReference type="Gene3D" id="3.30.1330.80">
    <property type="entry name" value="Hypothetical protein, similar to alpha- acetolactate decarboxylase, domain 2"/>
    <property type="match status" value="1"/>
</dbReference>
<gene>
    <name evidence="8" type="ORF">HRI_001586500</name>
</gene>
<feature type="compositionally biased region" description="Basic and acidic residues" evidence="6">
    <location>
        <begin position="433"/>
        <end position="444"/>
    </location>
</feature>
<evidence type="ECO:0000313" key="8">
    <source>
        <dbReference type="EMBL" id="GMI79173.1"/>
    </source>
</evidence>
<dbReference type="SUPFAM" id="SSF117856">
    <property type="entry name" value="AF0104/ALDC/Ptd012-like"/>
    <property type="match status" value="1"/>
</dbReference>
<sequence>MERNKAQQQHYTTNPSTAVNTTPSLSPSKLTSPSTLTSASKPSLPPKPPLPPNESAGGSQHIVFPPPVFSAATSPLQPVRRKKGRPRKYGSSDQAMAANPKPQQLSLGAGTSLSRSSEKPQPVSLGAAVQGFIPHVINVVAGEDVGQKITMFMQQSKRELCILSASGTISNPSLYLPATSGGNIAFEGRFDILSLSGSYVRTETGGTSGGLSVCLSSADGRVIGGGVGGPLKAASPVLVTVATFMIDRKKDVSANAKGDASGSKLPSSVVGTTNVSFRPAFEAPGRNPIDAFNVGFPSPFEARGRNPIDASGSKLPSSVAGSSVSNVSFPSPFEARGRDLIDVSGSKLPSSVAGSSVSNVSFPPGFEAPGRNPIDVSGSKLPSSVAGTSVSNVRSAFEAPGRNTIDANDDHQSFRGSHFMTQPQGQHLASRPTDWRTGLDDRTAFELTGKTGHGAHHRSPESRDHD</sequence>
<protein>
    <recommendedName>
        <fullName evidence="5">AT-hook motif nuclear-localized protein</fullName>
    </recommendedName>
</protein>
<dbReference type="AlphaFoldDB" id="A0A9W7LWK7"/>
<reference evidence="8" key="1">
    <citation type="submission" date="2023-05" db="EMBL/GenBank/DDBJ databases">
        <title>Genome and transcriptome analyses reveal genes involved in the formation of fine ridges on petal epidermal cells in Hibiscus trionum.</title>
        <authorList>
            <person name="Koshimizu S."/>
            <person name="Masuda S."/>
            <person name="Ishii T."/>
            <person name="Shirasu K."/>
            <person name="Hoshino A."/>
            <person name="Arita M."/>
        </authorList>
    </citation>
    <scope>NUCLEOTIDE SEQUENCE</scope>
    <source>
        <strain evidence="8">Hamamatsu line</strain>
    </source>
</reference>
<evidence type="ECO:0000259" key="7">
    <source>
        <dbReference type="PROSITE" id="PS51742"/>
    </source>
</evidence>
<keyword evidence="1 5" id="KW-0805">Transcription regulation</keyword>
<evidence type="ECO:0000256" key="3">
    <source>
        <dbReference type="ARBA" id="ARBA00023163"/>
    </source>
</evidence>
<accession>A0A9W7LWK7</accession>
<feature type="compositionally biased region" description="Polar residues" evidence="6">
    <location>
        <begin position="1"/>
        <end position="20"/>
    </location>
</feature>
<proteinExistence type="predicted"/>
<evidence type="ECO:0000256" key="5">
    <source>
        <dbReference type="RuleBase" id="RU367031"/>
    </source>
</evidence>
<evidence type="ECO:0000256" key="4">
    <source>
        <dbReference type="ARBA" id="ARBA00023242"/>
    </source>
</evidence>
<dbReference type="GO" id="GO:0005634">
    <property type="term" value="C:nucleus"/>
    <property type="evidence" value="ECO:0007669"/>
    <property type="project" value="UniProtKB-SubCell"/>
</dbReference>
<dbReference type="OrthoDB" id="2017193at2759"/>
<feature type="compositionally biased region" description="Polar residues" evidence="6">
    <location>
        <begin position="101"/>
        <end position="115"/>
    </location>
</feature>
<dbReference type="PROSITE" id="PS51742">
    <property type="entry name" value="PPC"/>
    <property type="match status" value="1"/>
</dbReference>
<keyword evidence="3 5" id="KW-0804">Transcription</keyword>
<dbReference type="CDD" id="cd11378">
    <property type="entry name" value="DUF296"/>
    <property type="match status" value="1"/>
</dbReference>
<keyword evidence="2 5" id="KW-0238">DNA-binding</keyword>
<dbReference type="InterPro" id="IPR005175">
    <property type="entry name" value="PPC_dom"/>
</dbReference>
<dbReference type="GO" id="GO:0003680">
    <property type="term" value="F:minor groove of adenine-thymine-rich DNA binding"/>
    <property type="evidence" value="ECO:0007669"/>
    <property type="project" value="UniProtKB-UniRule"/>
</dbReference>
<dbReference type="PANTHER" id="PTHR31500:SF68">
    <property type="entry name" value="AT-HOOK MOTIF NUCLEAR-LOCALIZED PROTEIN 14"/>
    <property type="match status" value="1"/>
</dbReference>
<dbReference type="PANTHER" id="PTHR31500">
    <property type="entry name" value="AT-HOOK MOTIF NUCLEAR-LOCALIZED PROTEIN 9"/>
    <property type="match status" value="1"/>
</dbReference>
<dbReference type="EMBL" id="BSYR01000016">
    <property type="protein sequence ID" value="GMI79173.1"/>
    <property type="molecule type" value="Genomic_DNA"/>
</dbReference>
<evidence type="ECO:0000256" key="6">
    <source>
        <dbReference type="SAM" id="MobiDB-lite"/>
    </source>
</evidence>
<feature type="region of interest" description="Disordered" evidence="6">
    <location>
        <begin position="399"/>
        <end position="466"/>
    </location>
</feature>
<keyword evidence="9" id="KW-1185">Reference proteome</keyword>
<organism evidence="8 9">
    <name type="scientific">Hibiscus trionum</name>
    <name type="common">Flower of an hour</name>
    <dbReference type="NCBI Taxonomy" id="183268"/>
    <lineage>
        <taxon>Eukaryota</taxon>
        <taxon>Viridiplantae</taxon>
        <taxon>Streptophyta</taxon>
        <taxon>Embryophyta</taxon>
        <taxon>Tracheophyta</taxon>
        <taxon>Spermatophyta</taxon>
        <taxon>Magnoliopsida</taxon>
        <taxon>eudicotyledons</taxon>
        <taxon>Gunneridae</taxon>
        <taxon>Pentapetalae</taxon>
        <taxon>rosids</taxon>
        <taxon>malvids</taxon>
        <taxon>Malvales</taxon>
        <taxon>Malvaceae</taxon>
        <taxon>Malvoideae</taxon>
        <taxon>Hibiscus</taxon>
    </lineage>
</organism>
<feature type="domain" description="PPC" evidence="7">
    <location>
        <begin position="129"/>
        <end position="269"/>
    </location>
</feature>
<comment type="domain">
    <text evidence="5">The PPC domain mediates interactions between AHL proteins.</text>
</comment>
<dbReference type="Pfam" id="PF03479">
    <property type="entry name" value="PCC"/>
    <property type="match status" value="1"/>
</dbReference>
<comment type="caution">
    <text evidence="8">The sequence shown here is derived from an EMBL/GenBank/DDBJ whole genome shotgun (WGS) entry which is preliminary data.</text>
</comment>
<feature type="region of interest" description="Disordered" evidence="6">
    <location>
        <begin position="1"/>
        <end position="121"/>
    </location>
</feature>